<dbReference type="GO" id="GO:0008962">
    <property type="term" value="F:phosphatidylglycerophosphatase activity"/>
    <property type="evidence" value="ECO:0007669"/>
    <property type="project" value="UniProtKB-EC"/>
</dbReference>
<sequence>MTVMPEQEALAPADAALPRVVLFDFDGVLIRGDSFYLFMRERYRCSWWRRLLALLSTPLLLLQLPFSRRLPMHTLVRIALLGLGEQGYQVAANAFAAALARRPKQFCRDGLQALRRHQAQGDRVIVVTGCEHTLVSGIMQQLGLTNLEIVASQLRPGWLGMRPLWHNVGRRKVQSLARHGLSEWQVAYGDSMYDAAMLKLAAEAVLVNGTPALCKKVEKALGRAITRVEWF</sequence>
<dbReference type="Gene3D" id="3.40.50.1000">
    <property type="entry name" value="HAD superfamily/HAD-like"/>
    <property type="match status" value="1"/>
</dbReference>
<accession>A0ABV2PUX5</accession>
<organism evidence="1 2">
    <name type="scientific">Rhodanobacter soli</name>
    <dbReference type="NCBI Taxonomy" id="590609"/>
    <lineage>
        <taxon>Bacteria</taxon>
        <taxon>Pseudomonadati</taxon>
        <taxon>Pseudomonadota</taxon>
        <taxon>Gammaproteobacteria</taxon>
        <taxon>Lysobacterales</taxon>
        <taxon>Rhodanobacteraceae</taxon>
        <taxon>Rhodanobacter</taxon>
    </lineage>
</organism>
<name>A0ABV2PUX5_9GAMM</name>
<dbReference type="EMBL" id="JBEPSD010000001">
    <property type="protein sequence ID" value="MET4568831.1"/>
    <property type="molecule type" value="Genomic_DNA"/>
</dbReference>
<dbReference type="Proteomes" id="UP001549251">
    <property type="component" value="Unassembled WGS sequence"/>
</dbReference>
<proteinExistence type="predicted"/>
<dbReference type="Pfam" id="PF12710">
    <property type="entry name" value="HAD"/>
    <property type="match status" value="1"/>
</dbReference>
<dbReference type="Gene3D" id="1.20.1440.100">
    <property type="entry name" value="SG protein - dephosphorylation function"/>
    <property type="match status" value="1"/>
</dbReference>
<evidence type="ECO:0000313" key="1">
    <source>
        <dbReference type="EMBL" id="MET4568831.1"/>
    </source>
</evidence>
<gene>
    <name evidence="1" type="ORF">ABIE04_001158</name>
</gene>
<keyword evidence="2" id="KW-1185">Reference proteome</keyword>
<dbReference type="EC" id="3.1.3.27" evidence="1"/>
<keyword evidence="1" id="KW-0378">Hydrolase</keyword>
<comment type="caution">
    <text evidence="1">The sequence shown here is derived from an EMBL/GenBank/DDBJ whole genome shotgun (WGS) entry which is preliminary data.</text>
</comment>
<evidence type="ECO:0000313" key="2">
    <source>
        <dbReference type="Proteomes" id="UP001549251"/>
    </source>
</evidence>
<dbReference type="InterPro" id="IPR023214">
    <property type="entry name" value="HAD_sf"/>
</dbReference>
<dbReference type="SUPFAM" id="SSF56784">
    <property type="entry name" value="HAD-like"/>
    <property type="match status" value="1"/>
</dbReference>
<dbReference type="InterPro" id="IPR036412">
    <property type="entry name" value="HAD-like_sf"/>
</dbReference>
<reference evidence="1 2" key="1">
    <citation type="submission" date="2024-06" db="EMBL/GenBank/DDBJ databases">
        <title>Sorghum-associated microbial communities from plants grown in Nebraska, USA.</title>
        <authorList>
            <person name="Schachtman D."/>
        </authorList>
    </citation>
    <scope>NUCLEOTIDE SEQUENCE [LARGE SCALE GENOMIC DNA]</scope>
    <source>
        <strain evidence="1 2">1757</strain>
    </source>
</reference>
<dbReference type="NCBIfam" id="TIGR01488">
    <property type="entry name" value="HAD-SF-IB"/>
    <property type="match status" value="1"/>
</dbReference>
<protein>
    <submittedName>
        <fullName evidence="1">Phosphatidylglycerophosphatase C</fullName>
        <ecNumber evidence="1">3.1.3.27</ecNumber>
    </submittedName>
</protein>